<dbReference type="Proteomes" id="UP001164746">
    <property type="component" value="Chromosome 6"/>
</dbReference>
<evidence type="ECO:0000313" key="1">
    <source>
        <dbReference type="EMBL" id="WAR08739.1"/>
    </source>
</evidence>
<name>A0ABY7EI73_MYAAR</name>
<dbReference type="EMBL" id="CP111017">
    <property type="protein sequence ID" value="WAR08739.1"/>
    <property type="molecule type" value="Genomic_DNA"/>
</dbReference>
<protein>
    <recommendedName>
        <fullName evidence="3">DZIP3-like HEPN domain-containing protein</fullName>
    </recommendedName>
</protein>
<gene>
    <name evidence="1" type="ORF">MAR_018697</name>
</gene>
<proteinExistence type="predicted"/>
<organism evidence="1 2">
    <name type="scientific">Mya arenaria</name>
    <name type="common">Soft-shell clam</name>
    <dbReference type="NCBI Taxonomy" id="6604"/>
    <lineage>
        <taxon>Eukaryota</taxon>
        <taxon>Metazoa</taxon>
        <taxon>Spiralia</taxon>
        <taxon>Lophotrochozoa</taxon>
        <taxon>Mollusca</taxon>
        <taxon>Bivalvia</taxon>
        <taxon>Autobranchia</taxon>
        <taxon>Heteroconchia</taxon>
        <taxon>Euheterodonta</taxon>
        <taxon>Imparidentia</taxon>
        <taxon>Neoheterodontei</taxon>
        <taxon>Myida</taxon>
        <taxon>Myoidea</taxon>
        <taxon>Myidae</taxon>
        <taxon>Mya</taxon>
    </lineage>
</organism>
<keyword evidence="2" id="KW-1185">Reference proteome</keyword>
<evidence type="ECO:0000313" key="2">
    <source>
        <dbReference type="Proteomes" id="UP001164746"/>
    </source>
</evidence>
<sequence>MPVASLQKKQDILYPATGILTNIEQWDMSLLNCVYTHIQRKLIINDFRNPIDPITQQYKAQVLATTVGKENEEKLYPQSGKPTDVNKWNMSLCSCMFSVLSPKPQTLHVRIAESLNSLREMRNSLCHTETPDMESLVYEEHLTVLKDFINSGLTYIGDVAFETEIKEDMGDIENGRMRCFILADHKHLERSYANDRDINQKLDNIVKEIHRLSQKDQEGMRVLGAKRACLEIKLRFDNAVRMWKFIKTYLSGTLDSFFEVVQELLRTREEFENLEMTVAVPDVIAAFLKSGEAQEIDPISMMCALELLSQRLNSLDEKQQDDSVRKSLELNLTNIQHDRENADIRTGKMEFDKSGVTSLKKKEQVLDEPKTLLEEFYLNKSGQQIMTTLKPEPSEKFFEEINFDEAGKKVKTSIQEEIEKPIEECTVEEAAKRVKTMIQEETEKPIEEYTVHDTGEKVKTTIQEETEKHIEEYTADEAGKTVKPTIQEETEKPIKKYTVHEAGEKVKKTIQEETEKHIEEYTIGEANEKVMASIFKETKMPIEGATIDESEQKVT</sequence>
<reference evidence="1" key="1">
    <citation type="submission" date="2022-11" db="EMBL/GenBank/DDBJ databases">
        <title>Centuries of genome instability and evolution in soft-shell clam transmissible cancer (bioRxiv).</title>
        <authorList>
            <person name="Hart S.F.M."/>
            <person name="Yonemitsu M.A."/>
            <person name="Giersch R.M."/>
            <person name="Beal B.F."/>
            <person name="Arriagada G."/>
            <person name="Davis B.W."/>
            <person name="Ostrander E.A."/>
            <person name="Goff S.P."/>
            <person name="Metzger M.J."/>
        </authorList>
    </citation>
    <scope>NUCLEOTIDE SEQUENCE</scope>
    <source>
        <strain evidence="1">MELC-2E11</strain>
        <tissue evidence="1">Siphon/mantle</tissue>
    </source>
</reference>
<evidence type="ECO:0008006" key="3">
    <source>
        <dbReference type="Google" id="ProtNLM"/>
    </source>
</evidence>
<accession>A0ABY7EI73</accession>